<keyword evidence="16" id="KW-0812">Transmembrane</keyword>
<evidence type="ECO:0000256" key="16">
    <source>
        <dbReference type="SAM" id="Phobius"/>
    </source>
</evidence>
<evidence type="ECO:0000256" key="3">
    <source>
        <dbReference type="ARBA" id="ARBA00007739"/>
    </source>
</evidence>
<proteinExistence type="inferred from homology"/>
<reference evidence="19 20" key="1">
    <citation type="journal article" date="2018" name="Arch. Microbiol.">
        <title>New insights into the metabolic potential of the phototrophic purple bacterium Rhodopila globiformis DSM 161(T) from its draft genome sequence and evidence for a vanadium-dependent nitrogenase.</title>
        <authorList>
            <person name="Imhoff J.F."/>
            <person name="Rahn T."/>
            <person name="Kunzel S."/>
            <person name="Neulinger S.C."/>
        </authorList>
    </citation>
    <scope>NUCLEOTIDE SEQUENCE [LARGE SCALE GENOMIC DNA]</scope>
    <source>
        <strain evidence="19 20">DSM 161</strain>
    </source>
</reference>
<accession>A0A2S6N5R3</accession>
<dbReference type="InterPro" id="IPR023346">
    <property type="entry name" value="Lysozyme-like_dom_sf"/>
</dbReference>
<name>A0A2S6N5R3_RHOGL</name>
<dbReference type="FunFam" id="1.10.3810.10:FF:000001">
    <property type="entry name" value="Penicillin-binding protein 1A"/>
    <property type="match status" value="1"/>
</dbReference>
<dbReference type="GO" id="GO:0008955">
    <property type="term" value="F:peptidoglycan glycosyltransferase activity"/>
    <property type="evidence" value="ECO:0007669"/>
    <property type="project" value="UniProtKB-EC"/>
</dbReference>
<dbReference type="GO" id="GO:0071555">
    <property type="term" value="P:cell wall organization"/>
    <property type="evidence" value="ECO:0007669"/>
    <property type="project" value="UniProtKB-KW"/>
</dbReference>
<keyword evidence="8" id="KW-0378">Hydrolase</keyword>
<keyword evidence="16" id="KW-1133">Transmembrane helix</keyword>
<protein>
    <submittedName>
        <fullName evidence="19">Transpeptidase-transglycosylase</fullName>
    </submittedName>
</protein>
<dbReference type="GO" id="GO:0030288">
    <property type="term" value="C:outer membrane-bounded periplasmic space"/>
    <property type="evidence" value="ECO:0007669"/>
    <property type="project" value="TreeGrafter"/>
</dbReference>
<keyword evidence="10" id="KW-0573">Peptidoglycan synthesis</keyword>
<evidence type="ECO:0000256" key="6">
    <source>
        <dbReference type="ARBA" id="ARBA00022676"/>
    </source>
</evidence>
<feature type="transmembrane region" description="Helical" evidence="16">
    <location>
        <begin position="47"/>
        <end position="69"/>
    </location>
</feature>
<dbReference type="SUPFAM" id="SSF53955">
    <property type="entry name" value="Lysozyme-like"/>
    <property type="match status" value="1"/>
</dbReference>
<feature type="domain" description="Penicillin-binding protein transpeptidase" evidence="17">
    <location>
        <begin position="351"/>
        <end position="571"/>
    </location>
</feature>
<keyword evidence="11" id="KW-0511">Multifunctional enzyme</keyword>
<dbReference type="InterPro" id="IPR050396">
    <property type="entry name" value="Glycosyltr_51/Transpeptidase"/>
</dbReference>
<keyword evidence="7" id="KW-0808">Transferase</keyword>
<dbReference type="InterPro" id="IPR001264">
    <property type="entry name" value="Glyco_trans_51"/>
</dbReference>
<evidence type="ECO:0000256" key="7">
    <source>
        <dbReference type="ARBA" id="ARBA00022679"/>
    </source>
</evidence>
<dbReference type="Gene3D" id="3.40.710.10">
    <property type="entry name" value="DD-peptidase/beta-lactamase superfamily"/>
    <property type="match status" value="1"/>
</dbReference>
<keyword evidence="4" id="KW-0121">Carboxypeptidase</keyword>
<feature type="domain" description="Glycosyl transferase family 51" evidence="18">
    <location>
        <begin position="96"/>
        <end position="269"/>
    </location>
</feature>
<dbReference type="Pfam" id="PF00905">
    <property type="entry name" value="Transpeptidase"/>
    <property type="match status" value="1"/>
</dbReference>
<gene>
    <name evidence="19" type="ORF">CCS01_20350</name>
</gene>
<dbReference type="InterPro" id="IPR001460">
    <property type="entry name" value="PCN-bd_Tpept"/>
</dbReference>
<dbReference type="UniPathway" id="UPA00219"/>
<dbReference type="Gene3D" id="1.10.3810.10">
    <property type="entry name" value="Biosynthetic peptidoglycan transglycosylase-like"/>
    <property type="match status" value="1"/>
</dbReference>
<dbReference type="InterPro" id="IPR036950">
    <property type="entry name" value="PBP_transglycosylase"/>
</dbReference>
<feature type="region of interest" description="Disordered" evidence="15">
    <location>
        <begin position="1"/>
        <end position="38"/>
    </location>
</feature>
<dbReference type="OrthoDB" id="9766909at2"/>
<evidence type="ECO:0000256" key="15">
    <source>
        <dbReference type="SAM" id="MobiDB-lite"/>
    </source>
</evidence>
<dbReference type="Proteomes" id="UP000239724">
    <property type="component" value="Unassembled WGS sequence"/>
</dbReference>
<dbReference type="GO" id="GO:0008658">
    <property type="term" value="F:penicillin binding"/>
    <property type="evidence" value="ECO:0007669"/>
    <property type="project" value="InterPro"/>
</dbReference>
<keyword evidence="6" id="KW-0328">Glycosyltransferase</keyword>
<dbReference type="AlphaFoldDB" id="A0A2S6N5R3"/>
<comment type="similarity">
    <text evidence="3">In the N-terminal section; belongs to the glycosyltransferase 51 family.</text>
</comment>
<dbReference type="GO" id="GO:0006508">
    <property type="term" value="P:proteolysis"/>
    <property type="evidence" value="ECO:0007669"/>
    <property type="project" value="UniProtKB-KW"/>
</dbReference>
<keyword evidence="9" id="KW-0133">Cell shape</keyword>
<comment type="pathway">
    <text evidence="1">Cell wall biogenesis; peptidoglycan biosynthesis.</text>
</comment>
<feature type="compositionally biased region" description="Pro residues" evidence="15">
    <location>
        <begin position="1"/>
        <end position="11"/>
    </location>
</feature>
<keyword evidence="12" id="KW-0961">Cell wall biogenesis/degradation</keyword>
<evidence type="ECO:0000256" key="2">
    <source>
        <dbReference type="ARBA" id="ARBA00007090"/>
    </source>
</evidence>
<evidence type="ECO:0000259" key="18">
    <source>
        <dbReference type="Pfam" id="PF00912"/>
    </source>
</evidence>
<dbReference type="GO" id="GO:0009002">
    <property type="term" value="F:serine-type D-Ala-D-Ala carboxypeptidase activity"/>
    <property type="evidence" value="ECO:0007669"/>
    <property type="project" value="UniProtKB-EC"/>
</dbReference>
<keyword evidence="5" id="KW-0645">Protease</keyword>
<evidence type="ECO:0000256" key="8">
    <source>
        <dbReference type="ARBA" id="ARBA00022801"/>
    </source>
</evidence>
<dbReference type="GO" id="GO:0009252">
    <property type="term" value="P:peptidoglycan biosynthetic process"/>
    <property type="evidence" value="ECO:0007669"/>
    <property type="project" value="UniProtKB-UniPathway"/>
</dbReference>
<evidence type="ECO:0000256" key="9">
    <source>
        <dbReference type="ARBA" id="ARBA00022960"/>
    </source>
</evidence>
<comment type="caution">
    <text evidence="19">The sequence shown here is derived from an EMBL/GenBank/DDBJ whole genome shotgun (WGS) entry which is preliminary data.</text>
</comment>
<keyword evidence="20" id="KW-1185">Reference proteome</keyword>
<organism evidence="19 20">
    <name type="scientific">Rhodopila globiformis</name>
    <name type="common">Rhodopseudomonas globiformis</name>
    <dbReference type="NCBI Taxonomy" id="1071"/>
    <lineage>
        <taxon>Bacteria</taxon>
        <taxon>Pseudomonadati</taxon>
        <taxon>Pseudomonadota</taxon>
        <taxon>Alphaproteobacteria</taxon>
        <taxon>Acetobacterales</taxon>
        <taxon>Acetobacteraceae</taxon>
        <taxon>Rhodopila</taxon>
    </lineage>
</organism>
<evidence type="ECO:0000256" key="4">
    <source>
        <dbReference type="ARBA" id="ARBA00022645"/>
    </source>
</evidence>
<comment type="catalytic activity">
    <reaction evidence="14">
        <text>[GlcNAc-(1-&gt;4)-Mur2Ac(oyl-L-Ala-gamma-D-Glu-L-Lys-D-Ala-D-Ala)](n)-di-trans,octa-cis-undecaprenyl diphosphate + beta-D-GlcNAc-(1-&gt;4)-Mur2Ac(oyl-L-Ala-gamma-D-Glu-L-Lys-D-Ala-D-Ala)-di-trans,octa-cis-undecaprenyl diphosphate = [GlcNAc-(1-&gt;4)-Mur2Ac(oyl-L-Ala-gamma-D-Glu-L-Lys-D-Ala-D-Ala)](n+1)-di-trans,octa-cis-undecaprenyl diphosphate + di-trans,octa-cis-undecaprenyl diphosphate + H(+)</text>
        <dbReference type="Rhea" id="RHEA:23708"/>
        <dbReference type="Rhea" id="RHEA-COMP:9602"/>
        <dbReference type="Rhea" id="RHEA-COMP:9603"/>
        <dbReference type="ChEBI" id="CHEBI:15378"/>
        <dbReference type="ChEBI" id="CHEBI:58405"/>
        <dbReference type="ChEBI" id="CHEBI:60033"/>
        <dbReference type="ChEBI" id="CHEBI:78435"/>
        <dbReference type="EC" id="2.4.99.28"/>
    </reaction>
</comment>
<evidence type="ECO:0000256" key="11">
    <source>
        <dbReference type="ARBA" id="ARBA00023268"/>
    </source>
</evidence>
<evidence type="ECO:0000256" key="13">
    <source>
        <dbReference type="ARBA" id="ARBA00034000"/>
    </source>
</evidence>
<dbReference type="InterPro" id="IPR012338">
    <property type="entry name" value="Beta-lactam/transpept-like"/>
</dbReference>
<evidence type="ECO:0000256" key="12">
    <source>
        <dbReference type="ARBA" id="ARBA00023316"/>
    </source>
</evidence>
<dbReference type="Pfam" id="PF00912">
    <property type="entry name" value="Transgly"/>
    <property type="match status" value="1"/>
</dbReference>
<evidence type="ECO:0000313" key="19">
    <source>
        <dbReference type="EMBL" id="PPQ29951.1"/>
    </source>
</evidence>
<dbReference type="NCBIfam" id="TIGR02074">
    <property type="entry name" value="PBP_1a_fam"/>
    <property type="match status" value="1"/>
</dbReference>
<dbReference type="PANTHER" id="PTHR32282:SF33">
    <property type="entry name" value="PEPTIDOGLYCAN GLYCOSYLTRANSFERASE"/>
    <property type="match status" value="1"/>
</dbReference>
<sequence>MPRPAPIVPRFPRPEPPARARSKPAPPEAARQPAPKPPRKGHWLFRLLRGGFIASVWLTLGVIVLVLWFSRDLPRPESALDAARRPSLTLEDRSGRIIATFGDLVGEPLRLKDFPPALPAAVVAVEDRRFWHHYGIDPIGLLRAAWVNLLAGHVVQGGSTLTQQVAKTLFLSNARTIRRKVQELLLTFWLERHFTKTEILEIYLNRVYLGAGAWGMDAAAKTYFNVSARHLTLAQAAVLAGLPRAPSRFNPRVNPAAAIARGKEVLAAMVANGSITAAQAQAAAARIAFPRPPIGDGWFADWVADQSEAVVAPNEDAVLRTTLDGRDQAVAESRLTAVLDGPGAAADVSQGAVVVIDAATGAVRAMVGGRDFHESSYNRAVLARRQPGSAFKPFVWLTALETGMTPDDTVLDAPIRIGSWAPGNFEHRFLGEVTLEDALAQSINTASVRLLLKAGGPRAVAATAARLGIADRLPDNASLALGTGEVGLMELTAAYAPFFNGGYRVVPHGLLRTPHPAERVIDPATASMMARMLAAVVSRGTGHAAAVPGHVVAGKTGTTQDFRDAWFIGSVKGELIGIWLGNDDNQPMKGVLGGGLPARLFHEIALGID</sequence>
<evidence type="ECO:0000256" key="5">
    <source>
        <dbReference type="ARBA" id="ARBA00022670"/>
    </source>
</evidence>
<dbReference type="SUPFAM" id="SSF56601">
    <property type="entry name" value="beta-lactamase/transpeptidase-like"/>
    <property type="match status" value="1"/>
</dbReference>
<evidence type="ECO:0000313" key="20">
    <source>
        <dbReference type="Proteomes" id="UP000239724"/>
    </source>
</evidence>
<evidence type="ECO:0000256" key="10">
    <source>
        <dbReference type="ARBA" id="ARBA00022984"/>
    </source>
</evidence>
<dbReference type="PANTHER" id="PTHR32282">
    <property type="entry name" value="BINDING PROTEIN TRANSPEPTIDASE, PUTATIVE-RELATED"/>
    <property type="match status" value="1"/>
</dbReference>
<evidence type="ECO:0000256" key="14">
    <source>
        <dbReference type="ARBA" id="ARBA00049902"/>
    </source>
</evidence>
<comment type="catalytic activity">
    <reaction evidence="13">
        <text>Preferential cleavage: (Ac)2-L-Lys-D-Ala-|-D-Ala. Also transpeptidation of peptidyl-alanyl moieties that are N-acyl substituents of D-alanine.</text>
        <dbReference type="EC" id="3.4.16.4"/>
    </reaction>
</comment>
<evidence type="ECO:0000256" key="1">
    <source>
        <dbReference type="ARBA" id="ARBA00004752"/>
    </source>
</evidence>
<dbReference type="RefSeq" id="WP_104520651.1">
    <property type="nucleotide sequence ID" value="NZ_NHRY01000219.1"/>
</dbReference>
<comment type="similarity">
    <text evidence="2">In the C-terminal section; belongs to the transpeptidase family.</text>
</comment>
<dbReference type="GO" id="GO:0008360">
    <property type="term" value="P:regulation of cell shape"/>
    <property type="evidence" value="ECO:0007669"/>
    <property type="project" value="UniProtKB-KW"/>
</dbReference>
<dbReference type="EMBL" id="NHRY01000219">
    <property type="protein sequence ID" value="PPQ29951.1"/>
    <property type="molecule type" value="Genomic_DNA"/>
</dbReference>
<evidence type="ECO:0000259" key="17">
    <source>
        <dbReference type="Pfam" id="PF00905"/>
    </source>
</evidence>
<keyword evidence="16" id="KW-0472">Membrane</keyword>